<evidence type="ECO:0000313" key="3">
    <source>
        <dbReference type="Proteomes" id="UP000323594"/>
    </source>
</evidence>
<dbReference type="InterPro" id="IPR027485">
    <property type="entry name" value="AMMECR1_N"/>
</dbReference>
<name>A0AAE6M994_TREPH</name>
<proteinExistence type="predicted"/>
<organism evidence="2 3">
    <name type="scientific">Treponema phagedenis</name>
    <dbReference type="NCBI Taxonomy" id="162"/>
    <lineage>
        <taxon>Bacteria</taxon>
        <taxon>Pseudomonadati</taxon>
        <taxon>Spirochaetota</taxon>
        <taxon>Spirochaetia</taxon>
        <taxon>Spirochaetales</taxon>
        <taxon>Treponemataceae</taxon>
        <taxon>Treponema</taxon>
    </lineage>
</organism>
<dbReference type="AlphaFoldDB" id="A0AAE6M994"/>
<dbReference type="PANTHER" id="PTHR13016:SF0">
    <property type="entry name" value="AMME SYNDROME CANDIDATE GENE 1 PROTEIN"/>
    <property type="match status" value="1"/>
</dbReference>
<dbReference type="SUPFAM" id="SSF143447">
    <property type="entry name" value="AMMECR1-like"/>
    <property type="match status" value="1"/>
</dbReference>
<dbReference type="InterPro" id="IPR027623">
    <property type="entry name" value="AmmeMemoSam_A"/>
</dbReference>
<dbReference type="GO" id="GO:0016702">
    <property type="term" value="F:oxidoreductase activity, acting on single donors with incorporation of molecular oxygen, incorporation of two atoms of oxygen"/>
    <property type="evidence" value="ECO:0007669"/>
    <property type="project" value="UniProtKB-ARBA"/>
</dbReference>
<dbReference type="NCBIfam" id="TIGR04335">
    <property type="entry name" value="AmmeMemoSam_A"/>
    <property type="match status" value="1"/>
</dbReference>
<dbReference type="SUPFAM" id="SSF53213">
    <property type="entry name" value="LigB-like"/>
    <property type="match status" value="1"/>
</dbReference>
<dbReference type="PANTHER" id="PTHR13016">
    <property type="entry name" value="AMMECR1 HOMOLOG"/>
    <property type="match status" value="1"/>
</dbReference>
<dbReference type="InterPro" id="IPR036071">
    <property type="entry name" value="AMMECR1_dom_sf"/>
</dbReference>
<reference evidence="2 3" key="1">
    <citation type="submission" date="2019-08" db="EMBL/GenBank/DDBJ databases">
        <authorList>
            <person name="Kuhnert P."/>
        </authorList>
    </citation>
    <scope>NUCLEOTIDE SEQUENCE [LARGE SCALE GENOMIC DNA]</scope>
    <source>
        <strain evidence="2 3">B36.5</strain>
    </source>
</reference>
<evidence type="ECO:0000259" key="1">
    <source>
        <dbReference type="PROSITE" id="PS51112"/>
    </source>
</evidence>
<dbReference type="Proteomes" id="UP000323594">
    <property type="component" value="Chromosome"/>
</dbReference>
<sequence>MEGVMKKKAKLRAAYITPHPPIIIPEIGRGEEEKIKETSEALRHCAQEVRTLQPKIIIMITPHAKLYRGAMCVNTAQIISGSFASFGRDDVKFSANNAVQFVQALVGACKEKNIVIETPEMPLDHGAFVPLYFIAKEYTDFSLVHINYGILSKAVLKEFGTVLANLIETQSESAVCIASGDLSHRLLPEGPYGFAKEGPTFDKKICDIIQSGNFTQFEKIDSALADGAGECGLNSFLILSGMLTQYLFTSDLLSYQGTFGVGYAVDKIKIQEYSPSATISDYAFHTESEPHIALALKSIKHYLQTGSYLQPDMLPEDIIHKIETGRAGTFVSLKKEGDLRGCIGTIAPVQKSIVEEIIHNAVSAALRDPRFSPVRMEELSDIQCSVDILKEPEPINSITELDVKKYGIIVSSGYKRGLLLPNLEGVDTPAMQVRIALQKAGIPSDTPYILERFEVIRYE</sequence>
<dbReference type="NCBIfam" id="TIGR04336">
    <property type="entry name" value="AmmeMemoSam_B"/>
    <property type="match status" value="1"/>
</dbReference>
<accession>A0AAE6M994</accession>
<dbReference type="Pfam" id="PF01871">
    <property type="entry name" value="AMMECR1"/>
    <property type="match status" value="1"/>
</dbReference>
<dbReference type="CDD" id="cd07951">
    <property type="entry name" value="ED_3B_N_AMMECR1"/>
    <property type="match status" value="1"/>
</dbReference>
<dbReference type="Pfam" id="PF02900">
    <property type="entry name" value="LigB"/>
    <property type="match status" value="1"/>
</dbReference>
<dbReference type="NCBIfam" id="TIGR00296">
    <property type="entry name" value="TIGR00296 family protein"/>
    <property type="match status" value="1"/>
</dbReference>
<protein>
    <submittedName>
        <fullName evidence="2">AmmeMemoRadiSam system protein A</fullName>
    </submittedName>
</protein>
<gene>
    <name evidence="2" type="primary">amrA</name>
    <name evidence="2" type="ORF">FUT82_16205</name>
</gene>
<dbReference type="EMBL" id="CP042817">
    <property type="protein sequence ID" value="QEJ99374.1"/>
    <property type="molecule type" value="Genomic_DNA"/>
</dbReference>
<dbReference type="InterPro" id="IPR002733">
    <property type="entry name" value="AMMECR1_domain"/>
</dbReference>
<dbReference type="Gene3D" id="3.40.830.10">
    <property type="entry name" value="LigB-like"/>
    <property type="match status" value="1"/>
</dbReference>
<evidence type="ECO:0000313" key="2">
    <source>
        <dbReference type="EMBL" id="QEJ99374.1"/>
    </source>
</evidence>
<dbReference type="InterPro" id="IPR004183">
    <property type="entry name" value="Xdiol_dOase_suB"/>
</dbReference>
<dbReference type="PROSITE" id="PS51112">
    <property type="entry name" value="AMMECR1"/>
    <property type="match status" value="1"/>
</dbReference>
<feature type="domain" description="AMMECR1" evidence="1">
    <location>
        <begin position="286"/>
        <end position="459"/>
    </location>
</feature>
<dbReference type="GO" id="GO:0008198">
    <property type="term" value="F:ferrous iron binding"/>
    <property type="evidence" value="ECO:0007669"/>
    <property type="project" value="InterPro"/>
</dbReference>
<dbReference type="Gene3D" id="3.30.700.20">
    <property type="entry name" value="Hypothetical protein ph0010, domain 1"/>
    <property type="match status" value="1"/>
</dbReference>
<dbReference type="InterPro" id="IPR023473">
    <property type="entry name" value="AMMECR1"/>
</dbReference>